<dbReference type="InterPro" id="IPR036259">
    <property type="entry name" value="MFS_trans_sf"/>
</dbReference>
<dbReference type="EMBL" id="JARKHS020015512">
    <property type="protein sequence ID" value="KAK8774339.1"/>
    <property type="molecule type" value="Genomic_DNA"/>
</dbReference>
<dbReference type="InterPro" id="IPR005828">
    <property type="entry name" value="MFS_sugar_transport-like"/>
</dbReference>
<evidence type="ECO:0000256" key="3">
    <source>
        <dbReference type="ARBA" id="ARBA00022989"/>
    </source>
</evidence>
<feature type="transmembrane region" description="Helical" evidence="6">
    <location>
        <begin position="125"/>
        <end position="144"/>
    </location>
</feature>
<feature type="region of interest" description="Disordered" evidence="5">
    <location>
        <begin position="175"/>
        <end position="198"/>
    </location>
</feature>
<organism evidence="8 9">
    <name type="scientific">Amblyomma americanum</name>
    <name type="common">Lone star tick</name>
    <dbReference type="NCBI Taxonomy" id="6943"/>
    <lineage>
        <taxon>Eukaryota</taxon>
        <taxon>Metazoa</taxon>
        <taxon>Ecdysozoa</taxon>
        <taxon>Arthropoda</taxon>
        <taxon>Chelicerata</taxon>
        <taxon>Arachnida</taxon>
        <taxon>Acari</taxon>
        <taxon>Parasitiformes</taxon>
        <taxon>Ixodida</taxon>
        <taxon>Ixodoidea</taxon>
        <taxon>Ixodidae</taxon>
        <taxon>Amblyomminae</taxon>
        <taxon>Amblyomma</taxon>
    </lineage>
</organism>
<dbReference type="SUPFAM" id="SSF103473">
    <property type="entry name" value="MFS general substrate transporter"/>
    <property type="match status" value="1"/>
</dbReference>
<accession>A0AAQ4EHR5</accession>
<keyword evidence="9" id="KW-1185">Reference proteome</keyword>
<evidence type="ECO:0000256" key="5">
    <source>
        <dbReference type="SAM" id="MobiDB-lite"/>
    </source>
</evidence>
<evidence type="ECO:0000313" key="8">
    <source>
        <dbReference type="EMBL" id="KAK8774339.1"/>
    </source>
</evidence>
<reference evidence="8 9" key="1">
    <citation type="journal article" date="2023" name="Arcadia Sci">
        <title>De novo assembly of a long-read Amblyomma americanum tick genome.</title>
        <authorList>
            <person name="Chou S."/>
            <person name="Poskanzer K.E."/>
            <person name="Rollins M."/>
            <person name="Thuy-Boun P.S."/>
        </authorList>
    </citation>
    <scope>NUCLEOTIDE SEQUENCE [LARGE SCALE GENOMIC DNA]</scope>
    <source>
        <strain evidence="8">F_SG_1</strain>
        <tissue evidence="8">Salivary glands</tissue>
    </source>
</reference>
<dbReference type="Proteomes" id="UP001321473">
    <property type="component" value="Unassembled WGS sequence"/>
</dbReference>
<dbReference type="Gene3D" id="1.20.1250.20">
    <property type="entry name" value="MFS general substrate transporter like domains"/>
    <property type="match status" value="1"/>
</dbReference>
<keyword evidence="3 6" id="KW-1133">Transmembrane helix</keyword>
<dbReference type="InterPro" id="IPR020846">
    <property type="entry name" value="MFS_dom"/>
</dbReference>
<gene>
    <name evidence="8" type="ORF">V5799_011127</name>
</gene>
<evidence type="ECO:0000313" key="9">
    <source>
        <dbReference type="Proteomes" id="UP001321473"/>
    </source>
</evidence>
<name>A0AAQ4EHR5_AMBAM</name>
<dbReference type="GO" id="GO:0022857">
    <property type="term" value="F:transmembrane transporter activity"/>
    <property type="evidence" value="ECO:0007669"/>
    <property type="project" value="InterPro"/>
</dbReference>
<feature type="transmembrane region" description="Helical" evidence="6">
    <location>
        <begin position="95"/>
        <end position="113"/>
    </location>
</feature>
<dbReference type="GO" id="GO:0016020">
    <property type="term" value="C:membrane"/>
    <property type="evidence" value="ECO:0007669"/>
    <property type="project" value="UniProtKB-SubCell"/>
</dbReference>
<feature type="transmembrane region" description="Helical" evidence="6">
    <location>
        <begin position="61"/>
        <end position="83"/>
    </location>
</feature>
<dbReference type="PANTHER" id="PTHR24064">
    <property type="entry name" value="SOLUTE CARRIER FAMILY 22 MEMBER"/>
    <property type="match status" value="1"/>
</dbReference>
<dbReference type="AlphaFoldDB" id="A0AAQ4EHR5"/>
<feature type="domain" description="Major facilitator superfamily (MFS) profile" evidence="7">
    <location>
        <begin position="1"/>
        <end position="148"/>
    </location>
</feature>
<comment type="caution">
    <text evidence="8">The sequence shown here is derived from an EMBL/GenBank/DDBJ whole genome shotgun (WGS) entry which is preliminary data.</text>
</comment>
<dbReference type="PROSITE" id="PS50850">
    <property type="entry name" value="MFS"/>
    <property type="match status" value="1"/>
</dbReference>
<evidence type="ECO:0000259" key="7">
    <source>
        <dbReference type="PROSITE" id="PS50850"/>
    </source>
</evidence>
<dbReference type="Pfam" id="PF00083">
    <property type="entry name" value="Sugar_tr"/>
    <property type="match status" value="1"/>
</dbReference>
<feature type="transmembrane region" description="Helical" evidence="6">
    <location>
        <begin position="35"/>
        <end position="55"/>
    </location>
</feature>
<evidence type="ECO:0000256" key="6">
    <source>
        <dbReference type="SAM" id="Phobius"/>
    </source>
</evidence>
<feature type="transmembrane region" description="Helical" evidence="6">
    <location>
        <begin position="6"/>
        <end position="28"/>
    </location>
</feature>
<protein>
    <recommendedName>
        <fullName evidence="7">Major facilitator superfamily (MFS) profile domain-containing protein</fullName>
    </recommendedName>
</protein>
<proteinExistence type="predicted"/>
<evidence type="ECO:0000256" key="2">
    <source>
        <dbReference type="ARBA" id="ARBA00022692"/>
    </source>
</evidence>
<keyword evidence="4 6" id="KW-0472">Membrane</keyword>
<sequence>MRSNHGAQIALVLLRLPAIIMNVIIITYAGRRRTLSLSLIIMAVVTGALAIGHTVRAPGYVLAAFMVVWMLLFDLYAVTLFILTAELYPTVVRGVGLAFSYTCGCMGCVIAPFLNEIHSSDMKGLMYAVAAALLLFFGVMALALPETTELQPANTMHDFAAEKWQLQSPLRVVRRGSKGKRPKTGQYDIQRAAKQGRK</sequence>
<evidence type="ECO:0000256" key="1">
    <source>
        <dbReference type="ARBA" id="ARBA00004141"/>
    </source>
</evidence>
<evidence type="ECO:0000256" key="4">
    <source>
        <dbReference type="ARBA" id="ARBA00023136"/>
    </source>
</evidence>
<comment type="subcellular location">
    <subcellularLocation>
        <location evidence="1">Membrane</location>
        <topology evidence="1">Multi-pass membrane protein</topology>
    </subcellularLocation>
</comment>
<keyword evidence="2 6" id="KW-0812">Transmembrane</keyword>